<feature type="region of interest" description="Disordered" evidence="1">
    <location>
        <begin position="73"/>
        <end position="99"/>
    </location>
</feature>
<dbReference type="Proteomes" id="UP001530315">
    <property type="component" value="Unassembled WGS sequence"/>
</dbReference>
<dbReference type="Pfam" id="PF02204">
    <property type="entry name" value="VPS9"/>
    <property type="match status" value="1"/>
</dbReference>
<evidence type="ECO:0000313" key="4">
    <source>
        <dbReference type="Proteomes" id="UP001530315"/>
    </source>
</evidence>
<evidence type="ECO:0000313" key="3">
    <source>
        <dbReference type="EMBL" id="KAL3791295.1"/>
    </source>
</evidence>
<feature type="region of interest" description="Disordered" evidence="1">
    <location>
        <begin position="1"/>
        <end position="24"/>
    </location>
</feature>
<sequence>MPGKGIHDASPSFPPSSSSPSEEAVRIMNVTSGLCADPVHYHSFAAMMMRNTPGFILASAFRRCAICNERLGRSGGSPSSATSDGGGGGTSMTSSAPTETNNYAPSGVLQCAACAVYAHRTCAFARRPAGGAANSADAGSCDGPPPLCEVNSVEIRKALGRISGGVPSSRLRTDAESTRPPSDDANRSSSSSWSIFGKRPSSSKDNNAEDGRTGRVTKSDGNATRGASQQQQSSSSSWSMLFGKTTPMEDDTAEAVVQTSNINEEEERKDSFLEDEKEDKKEPTDTIEENPMQEAGVIESSIKLVRSWSIFGKTTPMVEDGTTEAVQTSNNNEEECKDSLLEEKKEPTNTIEENPTQEAGMIESSIKLVKQTTETTKNISRASTIGMVAGGVAGWAIAGPAGVLVGSQIGRNISAVGAVVEGGIGMSVLVMNLASAANLSLRSASEKDRKLKLNSTLVLVRPDIAVEPIWGEYANEARRSWELKHSASAHSSSSGFGFGSLFNTDSSKDERNIRYHKDSDIVKADVSELPTRDKVFLLVNRILNDKLSLPGYQYRYLILKHKRRTMFGDEGNTVEVVEEPSIRSCRQDAHGIIKHVTATLLEVRPGLASSPTMTELTACAVEILIFGDLYDDCFKEIIQLTEEKDDSLIAKVKTLKRKCDDRRTTPVDKSNEASSSVSQSAIAALQSVPQAHTPTDKLTHCVEFLECVSAHFSSTFQGKCIDADTLLLMVCQHVVAANIHHLHAEVAFIEEFSRDEQLLSGKEGYALITLQASLHYLDSVDDLPSDICPTTYRPSPMTEIKSSMVQSSGMLMSFAGGPVGNGLVRSIARNDQLFASAFQPSLTASRTFFHETTQRRKSATKLALAPEVIHGSLEQCSTSIDPTAAFASILLSAEGEAEWRQYVPLAVSVGVIIDILLGSPLANAALGPMKRASEKGASGNSQGGNGYDGGGGASDGGSLFSAFGGNRDSGGRMDRSRGKERVDSDAIAKAALNKAINTLELKRFLEENKTDEQRYDEVRKKIDKQISELDVD</sequence>
<evidence type="ECO:0000259" key="2">
    <source>
        <dbReference type="PROSITE" id="PS51205"/>
    </source>
</evidence>
<dbReference type="InterPro" id="IPR003123">
    <property type="entry name" value="VPS9"/>
</dbReference>
<dbReference type="AlphaFoldDB" id="A0ABD3PYV6"/>
<organism evidence="3 4">
    <name type="scientific">Stephanodiscus triporus</name>
    <dbReference type="NCBI Taxonomy" id="2934178"/>
    <lineage>
        <taxon>Eukaryota</taxon>
        <taxon>Sar</taxon>
        <taxon>Stramenopiles</taxon>
        <taxon>Ochrophyta</taxon>
        <taxon>Bacillariophyta</taxon>
        <taxon>Coscinodiscophyceae</taxon>
        <taxon>Thalassiosirophycidae</taxon>
        <taxon>Stephanodiscales</taxon>
        <taxon>Stephanodiscaceae</taxon>
        <taxon>Stephanodiscus</taxon>
    </lineage>
</organism>
<feature type="domain" description="VPS9" evidence="2">
    <location>
        <begin position="642"/>
        <end position="786"/>
    </location>
</feature>
<reference evidence="3 4" key="1">
    <citation type="submission" date="2024-10" db="EMBL/GenBank/DDBJ databases">
        <title>Updated reference genomes for cyclostephanoid diatoms.</title>
        <authorList>
            <person name="Roberts W.R."/>
            <person name="Alverson A.J."/>
        </authorList>
    </citation>
    <scope>NUCLEOTIDE SEQUENCE [LARGE SCALE GENOMIC DNA]</scope>
    <source>
        <strain evidence="3 4">AJA276-08</strain>
    </source>
</reference>
<evidence type="ECO:0000256" key="1">
    <source>
        <dbReference type="SAM" id="MobiDB-lite"/>
    </source>
</evidence>
<feature type="compositionally biased region" description="Gly residues" evidence="1">
    <location>
        <begin position="941"/>
        <end position="955"/>
    </location>
</feature>
<dbReference type="PROSITE" id="PS51205">
    <property type="entry name" value="VPS9"/>
    <property type="match status" value="1"/>
</dbReference>
<dbReference type="SUPFAM" id="SSF109993">
    <property type="entry name" value="VPS9 domain"/>
    <property type="match status" value="1"/>
</dbReference>
<dbReference type="Gene3D" id="1.20.1050.80">
    <property type="entry name" value="VPS9 domain"/>
    <property type="match status" value="1"/>
</dbReference>
<protein>
    <recommendedName>
        <fullName evidence="2">VPS9 domain-containing protein</fullName>
    </recommendedName>
</protein>
<feature type="region of interest" description="Disordered" evidence="1">
    <location>
        <begin position="931"/>
        <end position="983"/>
    </location>
</feature>
<dbReference type="PANTHER" id="PTHR24170">
    <property type="entry name" value="ANKYRIN REPEAT DOMAIN-CONTAINING PROTEIN 27"/>
    <property type="match status" value="1"/>
</dbReference>
<feature type="compositionally biased region" description="Low complexity" evidence="1">
    <location>
        <begin position="956"/>
        <end position="966"/>
    </location>
</feature>
<name>A0ABD3PYV6_9STRA</name>
<dbReference type="EMBL" id="JALLAZ020000596">
    <property type="protein sequence ID" value="KAL3791295.1"/>
    <property type="molecule type" value="Genomic_DNA"/>
</dbReference>
<comment type="caution">
    <text evidence="3">The sequence shown here is derived from an EMBL/GenBank/DDBJ whole genome shotgun (WGS) entry which is preliminary data.</text>
</comment>
<dbReference type="InterPro" id="IPR037191">
    <property type="entry name" value="VPS9_dom_sf"/>
</dbReference>
<keyword evidence="4" id="KW-1185">Reference proteome</keyword>
<feature type="compositionally biased region" description="Basic and acidic residues" evidence="1">
    <location>
        <begin position="266"/>
        <end position="284"/>
    </location>
</feature>
<proteinExistence type="predicted"/>
<feature type="region of interest" description="Disordered" evidence="1">
    <location>
        <begin position="161"/>
        <end position="287"/>
    </location>
</feature>
<accession>A0ABD3PYV6</accession>
<feature type="compositionally biased region" description="Basic and acidic residues" evidence="1">
    <location>
        <begin position="171"/>
        <end position="186"/>
    </location>
</feature>
<feature type="compositionally biased region" description="Basic and acidic residues" evidence="1">
    <location>
        <begin position="969"/>
        <end position="983"/>
    </location>
</feature>
<dbReference type="InterPro" id="IPR051248">
    <property type="entry name" value="UPF0507/Ank_repeat_27"/>
</dbReference>
<gene>
    <name evidence="3" type="ORF">ACHAW5_006327</name>
</gene>
<feature type="compositionally biased region" description="Low complexity" evidence="1">
    <location>
        <begin position="228"/>
        <end position="239"/>
    </location>
</feature>